<dbReference type="InterPro" id="IPR005147">
    <property type="entry name" value="tRNA_synthase_B5-dom"/>
</dbReference>
<dbReference type="EC" id="6.1.1.20" evidence="15"/>
<dbReference type="Pfam" id="PF03483">
    <property type="entry name" value="B3_4"/>
    <property type="match status" value="1"/>
</dbReference>
<protein>
    <recommendedName>
        <fullName evidence="15">Phenylalanine--tRNA ligase beta subunit</fullName>
        <ecNumber evidence="15">6.1.1.20</ecNumber>
    </recommendedName>
    <alternativeName>
        <fullName evidence="15">Phenylalanyl-tRNA synthetase beta subunit</fullName>
        <shortName evidence="15">PheRS</shortName>
    </alternativeName>
</protein>
<comment type="similarity">
    <text evidence="2 15">Belongs to the phenylalanyl-tRNA synthetase beta subunit family. Type 1 subfamily.</text>
</comment>
<comment type="subcellular location">
    <subcellularLocation>
        <location evidence="1 15">Cytoplasm</location>
    </subcellularLocation>
</comment>
<dbReference type="Pfam" id="PF03147">
    <property type="entry name" value="FDX-ACB"/>
    <property type="match status" value="1"/>
</dbReference>
<dbReference type="Pfam" id="PF01588">
    <property type="entry name" value="tRNA_bind"/>
    <property type="match status" value="1"/>
</dbReference>
<keyword evidence="4 15" id="KW-0963">Cytoplasm</keyword>
<keyword evidence="11 16" id="KW-0694">RNA-binding</keyword>
<dbReference type="Pfam" id="PF03484">
    <property type="entry name" value="B5"/>
    <property type="match status" value="1"/>
</dbReference>
<feature type="domain" description="TRNA-binding" evidence="17">
    <location>
        <begin position="42"/>
        <end position="155"/>
    </location>
</feature>
<evidence type="ECO:0000256" key="14">
    <source>
        <dbReference type="ARBA" id="ARBA00049255"/>
    </source>
</evidence>
<keyword evidence="5 16" id="KW-0820">tRNA-binding</keyword>
<dbReference type="GO" id="GO:0005524">
    <property type="term" value="F:ATP binding"/>
    <property type="evidence" value="ECO:0007669"/>
    <property type="project" value="UniProtKB-UniRule"/>
</dbReference>
<gene>
    <name evidence="15" type="primary">pheT</name>
    <name evidence="20" type="ORF">C900_04990</name>
</gene>
<feature type="binding site" evidence="15">
    <location>
        <position position="473"/>
    </location>
    <ligand>
        <name>Mg(2+)</name>
        <dbReference type="ChEBI" id="CHEBI:18420"/>
        <note>shared with alpha subunit</note>
    </ligand>
</feature>
<keyword evidence="13 15" id="KW-0030">Aminoacyl-tRNA synthetase</keyword>
<comment type="subunit">
    <text evidence="3 15">Tetramer of two alpha and two beta subunits.</text>
</comment>
<dbReference type="SUPFAM" id="SSF46955">
    <property type="entry name" value="Putative DNA-binding domain"/>
    <property type="match status" value="1"/>
</dbReference>
<dbReference type="eggNOG" id="COG0072">
    <property type="taxonomic scope" value="Bacteria"/>
</dbReference>
<dbReference type="SUPFAM" id="SSF55681">
    <property type="entry name" value="Class II aaRS and biotin synthetases"/>
    <property type="match status" value="1"/>
</dbReference>
<dbReference type="HAMAP" id="MF_00283">
    <property type="entry name" value="Phe_tRNA_synth_beta1"/>
    <property type="match status" value="1"/>
</dbReference>
<dbReference type="InterPro" id="IPR041616">
    <property type="entry name" value="PheRS_beta_core"/>
</dbReference>
<comment type="catalytic activity">
    <reaction evidence="14 15">
        <text>tRNA(Phe) + L-phenylalanine + ATP = L-phenylalanyl-tRNA(Phe) + AMP + diphosphate + H(+)</text>
        <dbReference type="Rhea" id="RHEA:19413"/>
        <dbReference type="Rhea" id="RHEA-COMP:9668"/>
        <dbReference type="Rhea" id="RHEA-COMP:9699"/>
        <dbReference type="ChEBI" id="CHEBI:15378"/>
        <dbReference type="ChEBI" id="CHEBI:30616"/>
        <dbReference type="ChEBI" id="CHEBI:33019"/>
        <dbReference type="ChEBI" id="CHEBI:58095"/>
        <dbReference type="ChEBI" id="CHEBI:78442"/>
        <dbReference type="ChEBI" id="CHEBI:78531"/>
        <dbReference type="ChEBI" id="CHEBI:456215"/>
        <dbReference type="EC" id="6.1.1.20"/>
    </reaction>
</comment>
<dbReference type="Pfam" id="PF17759">
    <property type="entry name" value="tRNA_synthFbeta"/>
    <property type="match status" value="1"/>
</dbReference>
<dbReference type="FunFam" id="2.40.50.140:FF:000045">
    <property type="entry name" value="Phenylalanine--tRNA ligase beta subunit"/>
    <property type="match status" value="1"/>
</dbReference>
<dbReference type="Gene3D" id="3.30.930.10">
    <property type="entry name" value="Bira Bifunctional Protein, Domain 2"/>
    <property type="match status" value="1"/>
</dbReference>
<feature type="binding site" evidence="15">
    <location>
        <position position="470"/>
    </location>
    <ligand>
        <name>Mg(2+)</name>
        <dbReference type="ChEBI" id="CHEBI:18420"/>
        <note>shared with alpha subunit</note>
    </ligand>
</feature>
<dbReference type="InterPro" id="IPR005121">
    <property type="entry name" value="Fdx_antiC-bd"/>
</dbReference>
<evidence type="ECO:0000256" key="6">
    <source>
        <dbReference type="ARBA" id="ARBA00022598"/>
    </source>
</evidence>
<dbReference type="Gene3D" id="3.30.70.380">
    <property type="entry name" value="Ferrodoxin-fold anticodon-binding domain"/>
    <property type="match status" value="1"/>
</dbReference>
<dbReference type="GO" id="GO:0009328">
    <property type="term" value="C:phenylalanine-tRNA ligase complex"/>
    <property type="evidence" value="ECO:0007669"/>
    <property type="project" value="TreeGrafter"/>
</dbReference>
<evidence type="ECO:0000256" key="3">
    <source>
        <dbReference type="ARBA" id="ARBA00011209"/>
    </source>
</evidence>
<feature type="binding site" evidence="15">
    <location>
        <position position="474"/>
    </location>
    <ligand>
        <name>Mg(2+)</name>
        <dbReference type="ChEBI" id="CHEBI:18420"/>
        <note>shared with alpha subunit</note>
    </ligand>
</feature>
<dbReference type="InterPro" id="IPR012340">
    <property type="entry name" value="NA-bd_OB-fold"/>
</dbReference>
<evidence type="ECO:0000259" key="18">
    <source>
        <dbReference type="PROSITE" id="PS51447"/>
    </source>
</evidence>
<dbReference type="SUPFAM" id="SSF50249">
    <property type="entry name" value="Nucleic acid-binding proteins"/>
    <property type="match status" value="1"/>
</dbReference>
<dbReference type="PROSITE" id="PS51447">
    <property type="entry name" value="FDX_ACB"/>
    <property type="match status" value="1"/>
</dbReference>
<dbReference type="GO" id="GO:0000287">
    <property type="term" value="F:magnesium ion binding"/>
    <property type="evidence" value="ECO:0007669"/>
    <property type="project" value="UniProtKB-UniRule"/>
</dbReference>
<evidence type="ECO:0000259" key="17">
    <source>
        <dbReference type="PROSITE" id="PS50886"/>
    </source>
</evidence>
<name>L8JMK0_9BACT</name>
<dbReference type="NCBIfam" id="TIGR00472">
    <property type="entry name" value="pheT_bact"/>
    <property type="match status" value="1"/>
</dbReference>
<dbReference type="SUPFAM" id="SSF54991">
    <property type="entry name" value="Anticodon-binding domain of PheRS"/>
    <property type="match status" value="1"/>
</dbReference>
<keyword evidence="8 15" id="KW-0547">Nucleotide-binding</keyword>
<keyword evidence="6 15" id="KW-0436">Ligase</keyword>
<dbReference type="SMART" id="SM00873">
    <property type="entry name" value="B3_4"/>
    <property type="match status" value="1"/>
</dbReference>
<dbReference type="EMBL" id="AMZN01000072">
    <property type="protein sequence ID" value="ELR69458.1"/>
    <property type="molecule type" value="Genomic_DNA"/>
</dbReference>
<dbReference type="InterPro" id="IPR004532">
    <property type="entry name" value="Phe-tRNA-ligase_IIc_bsu_bact"/>
</dbReference>
<dbReference type="PROSITE" id="PS50886">
    <property type="entry name" value="TRBD"/>
    <property type="match status" value="1"/>
</dbReference>
<evidence type="ECO:0000256" key="16">
    <source>
        <dbReference type="PROSITE-ProRule" id="PRU00209"/>
    </source>
</evidence>
<evidence type="ECO:0000256" key="9">
    <source>
        <dbReference type="ARBA" id="ARBA00022840"/>
    </source>
</evidence>
<evidence type="ECO:0000256" key="2">
    <source>
        <dbReference type="ARBA" id="ARBA00008653"/>
    </source>
</evidence>
<reference evidence="20 21" key="1">
    <citation type="submission" date="2012-12" db="EMBL/GenBank/DDBJ databases">
        <title>Genome assembly of Fulvivirga imtechensis AK7.</title>
        <authorList>
            <person name="Nupur N."/>
            <person name="Khatri I."/>
            <person name="Kumar R."/>
            <person name="Subramanian S."/>
            <person name="Pinnaka A."/>
        </authorList>
    </citation>
    <scope>NUCLEOTIDE SEQUENCE [LARGE SCALE GENOMIC DNA]</scope>
    <source>
        <strain evidence="20 21">AK7</strain>
    </source>
</reference>
<dbReference type="PATRIC" id="fig|1237149.3.peg.4458"/>
<evidence type="ECO:0000256" key="5">
    <source>
        <dbReference type="ARBA" id="ARBA00022555"/>
    </source>
</evidence>
<dbReference type="AlphaFoldDB" id="L8JMK0"/>
<evidence type="ECO:0000256" key="12">
    <source>
        <dbReference type="ARBA" id="ARBA00022917"/>
    </source>
</evidence>
<feature type="binding site" evidence="15">
    <location>
        <position position="464"/>
    </location>
    <ligand>
        <name>Mg(2+)</name>
        <dbReference type="ChEBI" id="CHEBI:18420"/>
        <note>shared with alpha subunit</note>
    </ligand>
</feature>
<dbReference type="InterPro" id="IPR033714">
    <property type="entry name" value="tRNA_bind_bactPheRS"/>
</dbReference>
<dbReference type="Gene3D" id="2.40.50.140">
    <property type="entry name" value="Nucleic acid-binding proteins"/>
    <property type="match status" value="1"/>
</dbReference>
<dbReference type="SMART" id="SM00896">
    <property type="entry name" value="FDX-ACB"/>
    <property type="match status" value="1"/>
</dbReference>
<dbReference type="SUPFAM" id="SSF56037">
    <property type="entry name" value="PheT/TilS domain"/>
    <property type="match status" value="1"/>
</dbReference>
<dbReference type="GO" id="GO:0000049">
    <property type="term" value="F:tRNA binding"/>
    <property type="evidence" value="ECO:0007669"/>
    <property type="project" value="UniProtKB-UniRule"/>
</dbReference>
<dbReference type="GO" id="GO:0006432">
    <property type="term" value="P:phenylalanyl-tRNA aminoacylation"/>
    <property type="evidence" value="ECO:0007669"/>
    <property type="project" value="UniProtKB-UniRule"/>
</dbReference>
<evidence type="ECO:0000256" key="15">
    <source>
        <dbReference type="HAMAP-Rule" id="MF_00283"/>
    </source>
</evidence>
<dbReference type="InterPro" id="IPR045060">
    <property type="entry name" value="Phe-tRNA-ligase_IIc_bsu"/>
</dbReference>
<dbReference type="SMART" id="SM00874">
    <property type="entry name" value="B5"/>
    <property type="match status" value="1"/>
</dbReference>
<comment type="caution">
    <text evidence="20">The sequence shown here is derived from an EMBL/GenBank/DDBJ whole genome shotgun (WGS) entry which is preliminary data.</text>
</comment>
<dbReference type="InterPro" id="IPR036690">
    <property type="entry name" value="Fdx_antiC-bd_sf"/>
</dbReference>
<dbReference type="FunFam" id="3.30.70.380:FF:000001">
    <property type="entry name" value="Phenylalanine--tRNA ligase beta subunit"/>
    <property type="match status" value="1"/>
</dbReference>
<dbReference type="InterPro" id="IPR045864">
    <property type="entry name" value="aa-tRNA-synth_II/BPL/LPL"/>
</dbReference>
<evidence type="ECO:0000256" key="10">
    <source>
        <dbReference type="ARBA" id="ARBA00022842"/>
    </source>
</evidence>
<dbReference type="STRING" id="1237149.C900_04990"/>
<feature type="domain" description="B5" evidence="19">
    <location>
        <begin position="410"/>
        <end position="486"/>
    </location>
</feature>
<dbReference type="CDD" id="cd02796">
    <property type="entry name" value="tRNA_bind_bactPheRS"/>
    <property type="match status" value="1"/>
</dbReference>
<evidence type="ECO:0000313" key="20">
    <source>
        <dbReference type="EMBL" id="ELR69458.1"/>
    </source>
</evidence>
<keyword evidence="10 15" id="KW-0460">Magnesium</keyword>
<sequence length="805" mass="90083">MKISLNWLKDYININQSPEEIGKLLTDTGLEVEGLENFEQVPGGLKGLVIGEVLTCEKHPNADKLSVTTVDIGTDAPSPIVCGAPNVAKGQKVVVATVGATLYPAGHEPFQIKKAKIRGEVSEGMICAEDEIGLGTSHEGIMVLDTDLPNGTPAAEYFNLKDDVIIEIGLTPNRADAASHIGVARDLKAVLKQDVQWPDVDNFEVNSTDHPIEVVVENLEACPRFSGVTITDVSVGESPDWLKQRLSAIGLTPINNVVDATNYVLHELGQPLHAYDASAVTGNKVIVKTLPKGTKFVTLDEKERTLTDHDLMICNGNEEGMCIGGVFGGIGSGVNESTKTIFLESAYFSPDYIRKTAQHHQLKTDASFRYERGTDPHITIYALKRAALLIQSLTGGKISSGIVDIYPEKIVSSEVKVKFKNIDRLIGKQIDKEQIFEILNLLDIEVSHETEEGFTASVPPYRVDVQREADVIEEILRIYGFNNVELPEHVQSDFLAEFPTRDKDKIQKTATELLVSNGYYEILTNSLTKPGYAELAEDLDAKHSVEILNKLSEDLGVLRQSMLYSGLEVALHNINRRQVNLRFFEFGKIYHQKEGDYQEHTRLAIFITGDIEGENWINKSRKVRFHNLSHMVNLILSRLLNKTFANEVIHEYPFDYGLHTLLNEKILVRMGKIKPAITKKMGLKQEIFYADIDWDLLLKKTNNNIVFEEVPKFPEVRRDLSLVIDRSVSFEDIKKIALNNEQRLLRSMNVFDVYEGENIGSDKKAYAISFILQDKEKTLTDKVIDKTMTKLMTSFESNLGALIRK</sequence>
<comment type="cofactor">
    <cofactor evidence="15">
        <name>Mg(2+)</name>
        <dbReference type="ChEBI" id="CHEBI:18420"/>
    </cofactor>
    <text evidence="15">Binds 2 magnesium ions per tetramer.</text>
</comment>
<proteinExistence type="inferred from homology"/>
<dbReference type="eggNOG" id="COG0073">
    <property type="taxonomic scope" value="Bacteria"/>
</dbReference>
<accession>L8JMK0</accession>
<dbReference type="InterPro" id="IPR002547">
    <property type="entry name" value="tRNA-bd_dom"/>
</dbReference>
<evidence type="ECO:0000256" key="4">
    <source>
        <dbReference type="ARBA" id="ARBA00022490"/>
    </source>
</evidence>
<dbReference type="InterPro" id="IPR020825">
    <property type="entry name" value="Phe-tRNA_synthase-like_B3/B4"/>
</dbReference>
<organism evidence="20 21">
    <name type="scientific">Fulvivirga imtechensis AK7</name>
    <dbReference type="NCBI Taxonomy" id="1237149"/>
    <lineage>
        <taxon>Bacteria</taxon>
        <taxon>Pseudomonadati</taxon>
        <taxon>Bacteroidota</taxon>
        <taxon>Cytophagia</taxon>
        <taxon>Cytophagales</taxon>
        <taxon>Fulvivirgaceae</taxon>
        <taxon>Fulvivirga</taxon>
    </lineage>
</organism>
<keyword evidence="21" id="KW-1185">Reference proteome</keyword>
<evidence type="ECO:0000256" key="8">
    <source>
        <dbReference type="ARBA" id="ARBA00022741"/>
    </source>
</evidence>
<dbReference type="InterPro" id="IPR009061">
    <property type="entry name" value="DNA-bd_dom_put_sf"/>
</dbReference>
<dbReference type="Gene3D" id="3.30.56.10">
    <property type="match status" value="2"/>
</dbReference>
<dbReference type="PROSITE" id="PS51483">
    <property type="entry name" value="B5"/>
    <property type="match status" value="1"/>
</dbReference>
<dbReference type="InterPro" id="IPR005146">
    <property type="entry name" value="B3/B4_tRNA-bd"/>
</dbReference>
<dbReference type="GO" id="GO:0004826">
    <property type="term" value="F:phenylalanine-tRNA ligase activity"/>
    <property type="evidence" value="ECO:0007669"/>
    <property type="project" value="UniProtKB-UniRule"/>
</dbReference>
<keyword evidence="9 15" id="KW-0067">ATP-binding</keyword>
<evidence type="ECO:0000313" key="21">
    <source>
        <dbReference type="Proteomes" id="UP000011135"/>
    </source>
</evidence>
<evidence type="ECO:0000259" key="19">
    <source>
        <dbReference type="PROSITE" id="PS51483"/>
    </source>
</evidence>
<dbReference type="NCBIfam" id="NF045760">
    <property type="entry name" value="YtpR"/>
    <property type="match status" value="1"/>
</dbReference>
<dbReference type="Gene3D" id="3.50.40.10">
    <property type="entry name" value="Phenylalanyl-trna Synthetase, Chain B, domain 3"/>
    <property type="match status" value="1"/>
</dbReference>
<feature type="domain" description="FDX-ACB" evidence="18">
    <location>
        <begin position="711"/>
        <end position="804"/>
    </location>
</feature>
<dbReference type="PANTHER" id="PTHR10947:SF0">
    <property type="entry name" value="PHENYLALANINE--TRNA LIGASE BETA SUBUNIT"/>
    <property type="match status" value="1"/>
</dbReference>
<dbReference type="RefSeq" id="WP_009582149.1">
    <property type="nucleotide sequence ID" value="NZ_AMZN01000072.1"/>
</dbReference>
<keyword evidence="7 15" id="KW-0479">Metal-binding</keyword>
<keyword evidence="12 15" id="KW-0648">Protein biosynthesis</keyword>
<dbReference type="PANTHER" id="PTHR10947">
    <property type="entry name" value="PHENYLALANYL-TRNA SYNTHETASE BETA CHAIN AND LEUCINE-RICH REPEAT-CONTAINING PROTEIN 47"/>
    <property type="match status" value="1"/>
</dbReference>
<evidence type="ECO:0000256" key="1">
    <source>
        <dbReference type="ARBA" id="ARBA00004496"/>
    </source>
</evidence>
<dbReference type="Proteomes" id="UP000011135">
    <property type="component" value="Unassembled WGS sequence"/>
</dbReference>
<evidence type="ECO:0000256" key="7">
    <source>
        <dbReference type="ARBA" id="ARBA00022723"/>
    </source>
</evidence>
<evidence type="ECO:0000256" key="11">
    <source>
        <dbReference type="ARBA" id="ARBA00022884"/>
    </source>
</evidence>
<dbReference type="OrthoDB" id="9805455at2"/>
<dbReference type="CDD" id="cd00769">
    <property type="entry name" value="PheRS_beta_core"/>
    <property type="match status" value="1"/>
</dbReference>
<evidence type="ECO:0000256" key="13">
    <source>
        <dbReference type="ARBA" id="ARBA00023146"/>
    </source>
</evidence>